<dbReference type="WBParaSite" id="Csp11.Scaffold596.g5307.t2">
    <property type="protein sequence ID" value="Csp11.Scaffold596.g5307.t2"/>
    <property type="gene ID" value="Csp11.Scaffold596.g5307"/>
</dbReference>
<evidence type="ECO:0000313" key="2">
    <source>
        <dbReference type="Proteomes" id="UP000095282"/>
    </source>
</evidence>
<proteinExistence type="predicted"/>
<reference evidence="3" key="1">
    <citation type="submission" date="2016-11" db="UniProtKB">
        <authorList>
            <consortium name="WormBaseParasite"/>
        </authorList>
    </citation>
    <scope>IDENTIFICATION</scope>
</reference>
<feature type="compositionally biased region" description="Polar residues" evidence="1">
    <location>
        <begin position="29"/>
        <end position="54"/>
    </location>
</feature>
<keyword evidence="2" id="KW-1185">Reference proteome</keyword>
<feature type="region of interest" description="Disordered" evidence="1">
    <location>
        <begin position="1"/>
        <end position="106"/>
    </location>
</feature>
<protein>
    <submittedName>
        <fullName evidence="3">Ovule protein</fullName>
    </submittedName>
</protein>
<name>A0A1I7TF19_9PELO</name>
<evidence type="ECO:0000313" key="3">
    <source>
        <dbReference type="WBParaSite" id="Csp11.Scaffold596.g5307.t2"/>
    </source>
</evidence>
<organism evidence="2 3">
    <name type="scientific">Caenorhabditis tropicalis</name>
    <dbReference type="NCBI Taxonomy" id="1561998"/>
    <lineage>
        <taxon>Eukaryota</taxon>
        <taxon>Metazoa</taxon>
        <taxon>Ecdysozoa</taxon>
        <taxon>Nematoda</taxon>
        <taxon>Chromadorea</taxon>
        <taxon>Rhabditida</taxon>
        <taxon>Rhabditina</taxon>
        <taxon>Rhabditomorpha</taxon>
        <taxon>Rhabditoidea</taxon>
        <taxon>Rhabditidae</taxon>
        <taxon>Peloderinae</taxon>
        <taxon>Caenorhabditis</taxon>
    </lineage>
</organism>
<dbReference type="AlphaFoldDB" id="A0A1I7TF19"/>
<dbReference type="Proteomes" id="UP000095282">
    <property type="component" value="Unplaced"/>
</dbReference>
<feature type="compositionally biased region" description="Polar residues" evidence="1">
    <location>
        <begin position="80"/>
        <end position="105"/>
    </location>
</feature>
<sequence>MMAPSTEDPETVVDAQRRGSFSKNKKGNGWSNTQLASDNETKDMNSPSGENDNVTPMEVDDVTNEGTQDLNGRDNVKEASPSNGSVTSRFMQSSIAPSHQNSQNPLELIPPESDPIRLMKVEWQLFSEEANGLFDDDVRALGGFQNGIIECNVSVY</sequence>
<dbReference type="STRING" id="1561998.A0A1I7TF19"/>
<evidence type="ECO:0000256" key="1">
    <source>
        <dbReference type="SAM" id="MobiDB-lite"/>
    </source>
</evidence>
<accession>A0A1I7TF19</accession>